<dbReference type="OrthoDB" id="565552at2759"/>
<name>A0A6A4WL90_AMPAM</name>
<dbReference type="SMART" id="SM00543">
    <property type="entry name" value="MIF4G"/>
    <property type="match status" value="1"/>
</dbReference>
<accession>A0A6A4WL90</accession>
<evidence type="ECO:0000313" key="7">
    <source>
        <dbReference type="Proteomes" id="UP000440578"/>
    </source>
</evidence>
<dbReference type="Proteomes" id="UP000440578">
    <property type="component" value="Unassembled WGS sequence"/>
</dbReference>
<dbReference type="PANTHER" id="PTHR23254">
    <property type="entry name" value="EIF4G DOMAIN PROTEIN"/>
    <property type="match status" value="1"/>
</dbReference>
<dbReference type="SUPFAM" id="SSF48371">
    <property type="entry name" value="ARM repeat"/>
    <property type="match status" value="1"/>
</dbReference>
<gene>
    <name evidence="6" type="primary">Ctif</name>
    <name evidence="6" type="ORF">FJT64_025263</name>
</gene>
<keyword evidence="3" id="KW-0810">Translation regulation</keyword>
<evidence type="ECO:0000256" key="2">
    <source>
        <dbReference type="ARBA" id="ARBA00022490"/>
    </source>
</evidence>
<dbReference type="GO" id="GO:0008494">
    <property type="term" value="F:translation activator activity"/>
    <property type="evidence" value="ECO:0007669"/>
    <property type="project" value="TreeGrafter"/>
</dbReference>
<dbReference type="InterPro" id="IPR016024">
    <property type="entry name" value="ARM-type_fold"/>
</dbReference>
<dbReference type="InterPro" id="IPR051367">
    <property type="entry name" value="mRNA_TranslReg/HistoneTransl"/>
</dbReference>
<evidence type="ECO:0000256" key="1">
    <source>
        <dbReference type="ARBA" id="ARBA00004496"/>
    </source>
</evidence>
<feature type="region of interest" description="Disordered" evidence="4">
    <location>
        <begin position="80"/>
        <end position="124"/>
    </location>
</feature>
<dbReference type="FunFam" id="1.25.40.180:FF:000039">
    <property type="entry name" value="Uncharacterized protein, isoform B"/>
    <property type="match status" value="1"/>
</dbReference>
<keyword evidence="2" id="KW-0963">Cytoplasm</keyword>
<dbReference type="PANTHER" id="PTHR23254:SF16">
    <property type="entry name" value="CBP80_20-DEPENDENT TRANSLATION INITIATION FACTOR"/>
    <property type="match status" value="1"/>
</dbReference>
<dbReference type="GO" id="GO:0003743">
    <property type="term" value="F:translation initiation factor activity"/>
    <property type="evidence" value="ECO:0007669"/>
    <property type="project" value="UniProtKB-KW"/>
</dbReference>
<evidence type="ECO:0000256" key="3">
    <source>
        <dbReference type="ARBA" id="ARBA00022845"/>
    </source>
</evidence>
<dbReference type="GO" id="GO:0006446">
    <property type="term" value="P:regulation of translational initiation"/>
    <property type="evidence" value="ECO:0007669"/>
    <property type="project" value="TreeGrafter"/>
</dbReference>
<dbReference type="EMBL" id="VIIS01001037">
    <property type="protein sequence ID" value="KAF0302641.1"/>
    <property type="molecule type" value="Genomic_DNA"/>
</dbReference>
<proteinExistence type="predicted"/>
<evidence type="ECO:0000256" key="4">
    <source>
        <dbReference type="SAM" id="MobiDB-lite"/>
    </source>
</evidence>
<dbReference type="GO" id="GO:0003723">
    <property type="term" value="F:RNA binding"/>
    <property type="evidence" value="ECO:0007669"/>
    <property type="project" value="InterPro"/>
</dbReference>
<dbReference type="GO" id="GO:0005829">
    <property type="term" value="C:cytosol"/>
    <property type="evidence" value="ECO:0007669"/>
    <property type="project" value="TreeGrafter"/>
</dbReference>
<dbReference type="InterPro" id="IPR003890">
    <property type="entry name" value="MIF4G-like_typ-3"/>
</dbReference>
<evidence type="ECO:0000313" key="6">
    <source>
        <dbReference type="EMBL" id="KAF0302641.1"/>
    </source>
</evidence>
<feature type="domain" description="MIF4G" evidence="5">
    <location>
        <begin position="177"/>
        <end position="418"/>
    </location>
</feature>
<comment type="caution">
    <text evidence="6">The sequence shown here is derived from an EMBL/GenBank/DDBJ whole genome shotgun (WGS) entry which is preliminary data.</text>
</comment>
<keyword evidence="7" id="KW-1185">Reference proteome</keyword>
<keyword evidence="6" id="KW-0396">Initiation factor</keyword>
<comment type="subcellular location">
    <subcellularLocation>
        <location evidence="1">Cytoplasm</location>
    </subcellularLocation>
</comment>
<protein>
    <submittedName>
        <fullName evidence="6">CBP80/20-dependent translation initiation factor</fullName>
    </submittedName>
</protein>
<feature type="region of interest" description="Disordered" evidence="4">
    <location>
        <begin position="138"/>
        <end position="164"/>
    </location>
</feature>
<evidence type="ECO:0000259" key="5">
    <source>
        <dbReference type="SMART" id="SM00543"/>
    </source>
</evidence>
<sequence length="435" mass="46357">MVMITGGRDPRRRSGMPAMRGKPAMELYRPPTMRSPGFVAACPAVNGFNGSPEAALAAAAAPTAAPAPLNINAKEFQPVSAAAGGGDGGGSPSKQPPPLLRSKSSKDARSLKSNKAIVPGSLVRSKSSKDGRIFKVTFRSGGAGDAPAPSDDATNHDKRTAEPAAAAVTVPPVPGGLKRSRSLGAELLPAPAGRPEPVAGAAAALGHFSPDVQALLAQAVQEPGRLTGRQTMDLVRHVFTRLVEAARYGEPAARLCLAIIERERTETFLETLLNTCQEWYQQRDRLLRPHQSTFGNGFVPASPRWIAFITFVNELYALLKRRQVATGSRPRAGSAVQILLELLAESCQVTLRAPSVNSLAETECVFLILTSIGRDLEQESPAQLERIMAAVRDALINCSLISAVSKTLLQLVELQAARWQLPANTVMYYYPMSAK</sequence>
<reference evidence="6 7" key="1">
    <citation type="submission" date="2019-07" db="EMBL/GenBank/DDBJ databases">
        <title>Draft genome assembly of a fouling barnacle, Amphibalanus amphitrite (Darwin, 1854): The first reference genome for Thecostraca.</title>
        <authorList>
            <person name="Kim W."/>
        </authorList>
    </citation>
    <scope>NUCLEOTIDE SEQUENCE [LARGE SCALE GENOMIC DNA]</scope>
    <source>
        <strain evidence="6">SNU_AA5</strain>
        <tissue evidence="6">Soma without cirri and trophi</tissue>
    </source>
</reference>
<dbReference type="AlphaFoldDB" id="A0A6A4WL90"/>
<organism evidence="6 7">
    <name type="scientific">Amphibalanus amphitrite</name>
    <name type="common">Striped barnacle</name>
    <name type="synonym">Balanus amphitrite</name>
    <dbReference type="NCBI Taxonomy" id="1232801"/>
    <lineage>
        <taxon>Eukaryota</taxon>
        <taxon>Metazoa</taxon>
        <taxon>Ecdysozoa</taxon>
        <taxon>Arthropoda</taxon>
        <taxon>Crustacea</taxon>
        <taxon>Multicrustacea</taxon>
        <taxon>Cirripedia</taxon>
        <taxon>Thoracica</taxon>
        <taxon>Thoracicalcarea</taxon>
        <taxon>Balanomorpha</taxon>
        <taxon>Balanoidea</taxon>
        <taxon>Balanidae</taxon>
        <taxon>Amphibalaninae</taxon>
        <taxon>Amphibalanus</taxon>
    </lineage>
</organism>
<keyword evidence="6" id="KW-0648">Protein biosynthesis</keyword>
<feature type="region of interest" description="Disordered" evidence="4">
    <location>
        <begin position="1"/>
        <end position="29"/>
    </location>
</feature>
<dbReference type="Gene3D" id="1.25.40.180">
    <property type="match status" value="1"/>
</dbReference>
<dbReference type="Pfam" id="PF02854">
    <property type="entry name" value="MIF4G"/>
    <property type="match status" value="1"/>
</dbReference>